<evidence type="ECO:0000259" key="9">
    <source>
        <dbReference type="Pfam" id="PF06144"/>
    </source>
</evidence>
<reference evidence="12" key="1">
    <citation type="submission" date="2017-02" db="EMBL/GenBank/DDBJ databases">
        <authorList>
            <person name="Varghese N."/>
            <person name="Submissions S."/>
        </authorList>
    </citation>
    <scope>NUCLEOTIDE SEQUENCE [LARGE SCALE GENOMIC DNA]</scope>
    <source>
        <strain evidence="12">DSM 15739</strain>
    </source>
</reference>
<dbReference type="OrthoDB" id="9775929at2"/>
<dbReference type="EC" id="2.7.7.7" evidence="1"/>
<evidence type="ECO:0000313" key="11">
    <source>
        <dbReference type="EMBL" id="SJZ50825.1"/>
    </source>
</evidence>
<dbReference type="Gene3D" id="3.40.50.300">
    <property type="entry name" value="P-loop containing nucleotide triphosphate hydrolases"/>
    <property type="match status" value="1"/>
</dbReference>
<keyword evidence="3" id="KW-0808">Transferase</keyword>
<dbReference type="Gene3D" id="1.10.8.60">
    <property type="match status" value="1"/>
</dbReference>
<keyword evidence="12" id="KW-1185">Reference proteome</keyword>
<comment type="catalytic activity">
    <reaction evidence="8">
        <text>DNA(n) + a 2'-deoxyribonucleoside 5'-triphosphate = DNA(n+1) + diphosphate</text>
        <dbReference type="Rhea" id="RHEA:22508"/>
        <dbReference type="Rhea" id="RHEA-COMP:17339"/>
        <dbReference type="Rhea" id="RHEA-COMP:17340"/>
        <dbReference type="ChEBI" id="CHEBI:33019"/>
        <dbReference type="ChEBI" id="CHEBI:61560"/>
        <dbReference type="ChEBI" id="CHEBI:173112"/>
        <dbReference type="EC" id="2.7.7.7"/>
    </reaction>
</comment>
<dbReference type="SUPFAM" id="SSF52540">
    <property type="entry name" value="P-loop containing nucleoside triphosphate hydrolases"/>
    <property type="match status" value="1"/>
</dbReference>
<dbReference type="InterPro" id="IPR008921">
    <property type="entry name" value="DNA_pol3_clamp-load_cplx_C"/>
</dbReference>
<evidence type="ECO:0000256" key="2">
    <source>
        <dbReference type="ARBA" id="ARBA00017703"/>
    </source>
</evidence>
<evidence type="ECO:0000259" key="10">
    <source>
        <dbReference type="Pfam" id="PF21694"/>
    </source>
</evidence>
<feature type="domain" description="DNA polymerase III delta subunit-like C-terminal" evidence="10">
    <location>
        <begin position="215"/>
        <end position="335"/>
    </location>
</feature>
<dbReference type="InterPro" id="IPR027417">
    <property type="entry name" value="P-loop_NTPase"/>
</dbReference>
<dbReference type="AlphaFoldDB" id="A0A1T4L7Y8"/>
<gene>
    <name evidence="11" type="ORF">SAMN02746011_00987</name>
</gene>
<name>A0A1T4L7Y8_9LACT</name>
<dbReference type="GO" id="GO:0003677">
    <property type="term" value="F:DNA binding"/>
    <property type="evidence" value="ECO:0007669"/>
    <property type="project" value="InterPro"/>
</dbReference>
<dbReference type="GO" id="GO:0006261">
    <property type="term" value="P:DNA-templated DNA replication"/>
    <property type="evidence" value="ECO:0007669"/>
    <property type="project" value="TreeGrafter"/>
</dbReference>
<evidence type="ECO:0000256" key="8">
    <source>
        <dbReference type="ARBA" id="ARBA00049244"/>
    </source>
</evidence>
<dbReference type="Pfam" id="PF06144">
    <property type="entry name" value="DNA_pol3_delta"/>
    <property type="match status" value="1"/>
</dbReference>
<evidence type="ECO:0000256" key="4">
    <source>
        <dbReference type="ARBA" id="ARBA00022695"/>
    </source>
</evidence>
<dbReference type="Gene3D" id="1.20.272.10">
    <property type="match status" value="1"/>
</dbReference>
<dbReference type="PANTHER" id="PTHR34388:SF1">
    <property type="entry name" value="DNA POLYMERASE III SUBUNIT DELTA"/>
    <property type="match status" value="1"/>
</dbReference>
<dbReference type="InterPro" id="IPR010372">
    <property type="entry name" value="DNA_pol3_delta_N"/>
</dbReference>
<evidence type="ECO:0000256" key="3">
    <source>
        <dbReference type="ARBA" id="ARBA00022679"/>
    </source>
</evidence>
<proteinExistence type="inferred from homology"/>
<evidence type="ECO:0000313" key="12">
    <source>
        <dbReference type="Proteomes" id="UP000189941"/>
    </source>
</evidence>
<dbReference type="GO" id="GO:0009360">
    <property type="term" value="C:DNA polymerase III complex"/>
    <property type="evidence" value="ECO:0007669"/>
    <property type="project" value="InterPro"/>
</dbReference>
<dbReference type="InterPro" id="IPR048466">
    <property type="entry name" value="DNA_pol3_delta-like_C"/>
</dbReference>
<dbReference type="GO" id="GO:0003887">
    <property type="term" value="F:DNA-directed DNA polymerase activity"/>
    <property type="evidence" value="ECO:0007669"/>
    <property type="project" value="UniProtKB-KW"/>
</dbReference>
<evidence type="ECO:0000256" key="7">
    <source>
        <dbReference type="ARBA" id="ARBA00034754"/>
    </source>
</evidence>
<sequence length="339" mass="38693">MKVQEAIKQIKKGEFQPNYLLLGSESYLQSTFMSSLTAALSAADELDVMHIDLNVDTIQAVLDEAELYSFFTEYRLIIVENVTFLNAHPNQKLSDSEQKQLIAYLDNPNPNSIVVWRVSADELDKRKKITKAFSTKSTIVDVAAIKEQDVKRYLNSYIQENNLKITSDALNELLNRVQSNLSTAMLEIVKLKSYAISGKEVSIDVVQQLVPRVLESDVFELTNALLSRKAAKAKQIYDDLILMKHEPIAILALLISQFRLMLQVKLLSSTGQLEQNIASQLGVHPYRVKLASQLAVKYSLKDIQRFYQQLIETDYQMKTGIGDKEMYFYLLMTQFMQMK</sequence>
<keyword evidence="4" id="KW-0548">Nucleotidyltransferase</keyword>
<dbReference type="InterPro" id="IPR005790">
    <property type="entry name" value="DNA_polIII_delta"/>
</dbReference>
<dbReference type="SUPFAM" id="SSF48019">
    <property type="entry name" value="post-AAA+ oligomerization domain-like"/>
    <property type="match status" value="1"/>
</dbReference>
<feature type="domain" description="DNA polymerase III delta N-terminal" evidence="9">
    <location>
        <begin position="19"/>
        <end position="141"/>
    </location>
</feature>
<dbReference type="NCBIfam" id="TIGR01128">
    <property type="entry name" value="holA"/>
    <property type="match status" value="1"/>
</dbReference>
<dbReference type="STRING" id="1121925.SAMN02746011_00987"/>
<keyword evidence="6" id="KW-0239">DNA-directed DNA polymerase</keyword>
<dbReference type="Proteomes" id="UP000189941">
    <property type="component" value="Unassembled WGS sequence"/>
</dbReference>
<comment type="similarity">
    <text evidence="7">Belongs to the DNA polymerase HolA subunit family.</text>
</comment>
<protein>
    <recommendedName>
        <fullName evidence="2">DNA polymerase III subunit delta</fullName>
        <ecNumber evidence="1">2.7.7.7</ecNumber>
    </recommendedName>
</protein>
<organism evidence="11 12">
    <name type="scientific">Globicatella sulfidifaciens DSM 15739</name>
    <dbReference type="NCBI Taxonomy" id="1121925"/>
    <lineage>
        <taxon>Bacteria</taxon>
        <taxon>Bacillati</taxon>
        <taxon>Bacillota</taxon>
        <taxon>Bacilli</taxon>
        <taxon>Lactobacillales</taxon>
        <taxon>Aerococcaceae</taxon>
        <taxon>Globicatella</taxon>
    </lineage>
</organism>
<dbReference type="PANTHER" id="PTHR34388">
    <property type="entry name" value="DNA POLYMERASE III SUBUNIT DELTA"/>
    <property type="match status" value="1"/>
</dbReference>
<evidence type="ECO:0000256" key="1">
    <source>
        <dbReference type="ARBA" id="ARBA00012417"/>
    </source>
</evidence>
<accession>A0A1T4L7Y8</accession>
<dbReference type="Pfam" id="PF21694">
    <property type="entry name" value="DNA_pol3_delta_C"/>
    <property type="match status" value="1"/>
</dbReference>
<dbReference type="RefSeq" id="WP_078755756.1">
    <property type="nucleotide sequence ID" value="NZ_FUWO01000007.1"/>
</dbReference>
<keyword evidence="5" id="KW-0235">DNA replication</keyword>
<evidence type="ECO:0000256" key="6">
    <source>
        <dbReference type="ARBA" id="ARBA00022932"/>
    </source>
</evidence>
<evidence type="ECO:0000256" key="5">
    <source>
        <dbReference type="ARBA" id="ARBA00022705"/>
    </source>
</evidence>
<dbReference type="EMBL" id="FUWO01000007">
    <property type="protein sequence ID" value="SJZ50825.1"/>
    <property type="molecule type" value="Genomic_DNA"/>
</dbReference>